<feature type="domain" description="Myosin VI cargo binding" evidence="2">
    <location>
        <begin position="242"/>
        <end position="338"/>
    </location>
</feature>
<evidence type="ECO:0000313" key="3">
    <source>
        <dbReference type="EMBL" id="PNF18976.1"/>
    </source>
</evidence>
<protein>
    <recommendedName>
        <fullName evidence="2">Myosin VI cargo binding domain-containing protein</fullName>
    </recommendedName>
</protein>
<organism evidence="3 4">
    <name type="scientific">Cryptotermes secundus</name>
    <dbReference type="NCBI Taxonomy" id="105785"/>
    <lineage>
        <taxon>Eukaryota</taxon>
        <taxon>Metazoa</taxon>
        <taxon>Ecdysozoa</taxon>
        <taxon>Arthropoda</taxon>
        <taxon>Hexapoda</taxon>
        <taxon>Insecta</taxon>
        <taxon>Pterygota</taxon>
        <taxon>Neoptera</taxon>
        <taxon>Polyneoptera</taxon>
        <taxon>Dictyoptera</taxon>
        <taxon>Blattodea</taxon>
        <taxon>Blattoidea</taxon>
        <taxon>Termitoidae</taxon>
        <taxon>Kalotermitidae</taxon>
        <taxon>Cryptotermitinae</taxon>
        <taxon>Cryptotermes</taxon>
    </lineage>
</organism>
<feature type="compositionally biased region" description="Basic and acidic residues" evidence="1">
    <location>
        <begin position="7"/>
        <end position="73"/>
    </location>
</feature>
<dbReference type="EMBL" id="NEVH01021956">
    <property type="protein sequence ID" value="PNF18976.1"/>
    <property type="molecule type" value="Genomic_DNA"/>
</dbReference>
<keyword evidence="4" id="KW-1185">Reference proteome</keyword>
<dbReference type="Proteomes" id="UP000235965">
    <property type="component" value="Unassembled WGS sequence"/>
</dbReference>
<proteinExistence type="predicted"/>
<comment type="caution">
    <text evidence="3">The sequence shown here is derived from an EMBL/GenBank/DDBJ whole genome shotgun (WGS) entry which is preliminary data.</text>
</comment>
<dbReference type="Pfam" id="PF16521">
    <property type="entry name" value="Myosin-VI_CBD"/>
    <property type="match status" value="1"/>
</dbReference>
<feature type="region of interest" description="Disordered" evidence="1">
    <location>
        <begin position="114"/>
        <end position="144"/>
    </location>
</feature>
<name>A0A2J7PRN4_9NEOP</name>
<gene>
    <name evidence="3" type="ORF">B7P43_G12882</name>
</gene>
<evidence type="ECO:0000259" key="2">
    <source>
        <dbReference type="Pfam" id="PF16521"/>
    </source>
</evidence>
<reference evidence="3 4" key="1">
    <citation type="submission" date="2017-12" db="EMBL/GenBank/DDBJ databases">
        <title>Hemimetabolous genomes reveal molecular basis of termite eusociality.</title>
        <authorList>
            <person name="Harrison M.C."/>
            <person name="Jongepier E."/>
            <person name="Robertson H.M."/>
            <person name="Arning N."/>
            <person name="Bitard-Feildel T."/>
            <person name="Chao H."/>
            <person name="Childers C.P."/>
            <person name="Dinh H."/>
            <person name="Doddapaneni H."/>
            <person name="Dugan S."/>
            <person name="Gowin J."/>
            <person name="Greiner C."/>
            <person name="Han Y."/>
            <person name="Hu H."/>
            <person name="Hughes D.S.T."/>
            <person name="Huylmans A.-K."/>
            <person name="Kemena C."/>
            <person name="Kremer L.P.M."/>
            <person name="Lee S.L."/>
            <person name="Lopez-Ezquerra A."/>
            <person name="Mallet L."/>
            <person name="Monroy-Kuhn J.M."/>
            <person name="Moser A."/>
            <person name="Murali S.C."/>
            <person name="Muzny D.M."/>
            <person name="Otani S."/>
            <person name="Piulachs M.-D."/>
            <person name="Poelchau M."/>
            <person name="Qu J."/>
            <person name="Schaub F."/>
            <person name="Wada-Katsumata A."/>
            <person name="Worley K.C."/>
            <person name="Xie Q."/>
            <person name="Ylla G."/>
            <person name="Poulsen M."/>
            <person name="Gibbs R.A."/>
            <person name="Schal C."/>
            <person name="Richards S."/>
            <person name="Belles X."/>
            <person name="Korb J."/>
            <person name="Bornberg-Bauer E."/>
        </authorList>
    </citation>
    <scope>NUCLEOTIDE SEQUENCE [LARGE SCALE GENOMIC DNA]</scope>
    <source>
        <tissue evidence="3">Whole body</tissue>
    </source>
</reference>
<sequence>MNQLQKKVQEQKNAEEQERLRKIQEEMEKEKRRKEEEERRKREEEENRRRKIEMEARRKAEEEERRRQEEEDKKAAAILQAQLEKEALENTRYREQLEQERRDHELALRLAQETNDQLEEMSPQDNRSRSACTEIRSLPPNKLNRSELVRSVQAAQGKQKYDLSKWKYSELRDTINTSCDIELLEACRIEFHRRLKVYHAWKAKNKRKTTMDENERAPRSVMDAATRVPRAAVKTPINITSQRYFRIPFVRSTAANNLTGGNESTSGNKRGWWYAHFDGQYVARQMELHPEKPAILLVAGVDDMQMCELSLDETGLTRKRGAEILEHEFNREWERHGGKEYVAPANRKK</sequence>
<evidence type="ECO:0000256" key="1">
    <source>
        <dbReference type="SAM" id="MobiDB-lite"/>
    </source>
</evidence>
<dbReference type="AlphaFoldDB" id="A0A2J7PRN4"/>
<evidence type="ECO:0000313" key="4">
    <source>
        <dbReference type="Proteomes" id="UP000235965"/>
    </source>
</evidence>
<dbReference type="InterPro" id="IPR032412">
    <property type="entry name" value="Myosin-VI_CBD"/>
</dbReference>
<feature type="region of interest" description="Disordered" evidence="1">
    <location>
        <begin position="1"/>
        <end position="73"/>
    </location>
</feature>
<accession>A0A2J7PRN4</accession>
<dbReference type="OrthoDB" id="6108017at2759"/>
<dbReference type="CDD" id="cd21958">
    <property type="entry name" value="MyUb_Myo6"/>
    <property type="match status" value="1"/>
</dbReference>